<reference evidence="3" key="1">
    <citation type="submission" date="2025-08" db="UniProtKB">
        <authorList>
            <consortium name="Ensembl"/>
        </authorList>
    </citation>
    <scope>IDENTIFICATION</scope>
</reference>
<dbReference type="AlphaFoldDB" id="A0A8C8GHE8"/>
<keyword evidence="2" id="KW-1133">Transmembrane helix</keyword>
<dbReference type="Ensembl" id="ENSOTST00005053071.2">
    <property type="protein sequence ID" value="ENSOTSP00005048819.2"/>
    <property type="gene ID" value="ENSOTSG00005023579.2"/>
</dbReference>
<protein>
    <submittedName>
        <fullName evidence="3">Uncharacterized protein</fullName>
    </submittedName>
</protein>
<evidence type="ECO:0000256" key="2">
    <source>
        <dbReference type="SAM" id="Phobius"/>
    </source>
</evidence>
<dbReference type="Gene3D" id="2.60.40.10">
    <property type="entry name" value="Immunoglobulins"/>
    <property type="match status" value="1"/>
</dbReference>
<gene>
    <name evidence="3" type="primary">crfb12</name>
</gene>
<dbReference type="InterPro" id="IPR036116">
    <property type="entry name" value="FN3_sf"/>
</dbReference>
<organism evidence="3 4">
    <name type="scientific">Oncorhynchus tshawytscha</name>
    <name type="common">Chinook salmon</name>
    <name type="synonym">Salmo tshawytscha</name>
    <dbReference type="NCBI Taxonomy" id="74940"/>
    <lineage>
        <taxon>Eukaryota</taxon>
        <taxon>Metazoa</taxon>
        <taxon>Chordata</taxon>
        <taxon>Craniata</taxon>
        <taxon>Vertebrata</taxon>
        <taxon>Euteleostomi</taxon>
        <taxon>Actinopterygii</taxon>
        <taxon>Neopterygii</taxon>
        <taxon>Teleostei</taxon>
        <taxon>Protacanthopterygii</taxon>
        <taxon>Salmoniformes</taxon>
        <taxon>Salmonidae</taxon>
        <taxon>Salmoninae</taxon>
        <taxon>Oncorhynchus</taxon>
    </lineage>
</organism>
<dbReference type="Proteomes" id="UP000694402">
    <property type="component" value="Unassembled WGS sequence"/>
</dbReference>
<feature type="compositionally biased region" description="Basic and acidic residues" evidence="1">
    <location>
        <begin position="467"/>
        <end position="483"/>
    </location>
</feature>
<evidence type="ECO:0000313" key="3">
    <source>
        <dbReference type="Ensembl" id="ENSOTSP00005048819.2"/>
    </source>
</evidence>
<evidence type="ECO:0000313" key="4">
    <source>
        <dbReference type="Proteomes" id="UP000694402"/>
    </source>
</evidence>
<reference evidence="3" key="2">
    <citation type="submission" date="2025-09" db="UniProtKB">
        <authorList>
            <consortium name="Ensembl"/>
        </authorList>
    </citation>
    <scope>IDENTIFICATION</scope>
</reference>
<evidence type="ECO:0000256" key="1">
    <source>
        <dbReference type="SAM" id="MobiDB-lite"/>
    </source>
</evidence>
<feature type="region of interest" description="Disordered" evidence="1">
    <location>
        <begin position="443"/>
        <end position="487"/>
    </location>
</feature>
<accession>A0A8C8GHE8</accession>
<dbReference type="GO" id="GO:0005886">
    <property type="term" value="C:plasma membrane"/>
    <property type="evidence" value="ECO:0007669"/>
    <property type="project" value="TreeGrafter"/>
</dbReference>
<feature type="compositionally biased region" description="Basic and acidic residues" evidence="1">
    <location>
        <begin position="448"/>
        <end position="460"/>
    </location>
</feature>
<sequence length="535" mass="58820">MRCCPAPRQGCSVHAVQIDQVRLRGRCLHGDVASVFHLSLDLPLAFSSESWWQPCNCSNPVAMACPLDIPLEDLLKNYNVRVRAELEEQTSDWKYLENTVQPYSDTVLSAPGLELWVENQSLCVELHHPAQNIFKFYNITLLMNVQEHNVTVMSDIESGSKRVFSHLSPDHTFCLLASANHYSLRRHMTAQGCVKLTRHRPDTQGQQRVVGMAVGVFLLLAVLIGLIAVTRYVLKSTDPTPTALGVCVRSAGCMVTPEQVVCHPVMCGTATSGYLRAVMTFHLDIRLETETLLPCSLDNHLETETLLPCSLGDHLETETLLPCSLDNHLETETLLACSLDDHLETETLLPCTLDDHLETETLLPCSLHTDIGSASPLTVFTLTMSGGNTKWTQDQRLGATSPHTLLSLSTSPSPLSSSSLSPSLSSPSSTLSSGYALAWDSVSNQSDTETHTDRTTDRTTDITTDVTADRTADGTTDRWDRRSQQSQDRLSDCKLYSPELEVRGQGSCLDVHSPGASLCSFSTYEPRPDPTLNLP</sequence>
<dbReference type="GO" id="GO:0004896">
    <property type="term" value="F:cytokine receptor activity"/>
    <property type="evidence" value="ECO:0007669"/>
    <property type="project" value="TreeGrafter"/>
</dbReference>
<feature type="region of interest" description="Disordered" evidence="1">
    <location>
        <begin position="403"/>
        <end position="427"/>
    </location>
</feature>
<dbReference type="GeneTree" id="ENSGT00990000213477"/>
<feature type="transmembrane region" description="Helical" evidence="2">
    <location>
        <begin position="209"/>
        <end position="234"/>
    </location>
</feature>
<keyword evidence="2" id="KW-0472">Membrane</keyword>
<dbReference type="InterPro" id="IPR050650">
    <property type="entry name" value="Type-II_Cytokine-TF_Rcpt"/>
</dbReference>
<name>A0A8C8GHE8_ONCTS</name>
<dbReference type="InterPro" id="IPR013783">
    <property type="entry name" value="Ig-like_fold"/>
</dbReference>
<dbReference type="PANTHER" id="PTHR20859:SF93">
    <property type="entry name" value="CYTOKINE RECEPTOR FAMILY MEMBER B12-RELATED"/>
    <property type="match status" value="1"/>
</dbReference>
<keyword evidence="4" id="KW-1185">Reference proteome</keyword>
<keyword evidence="2" id="KW-0812">Transmembrane</keyword>
<dbReference type="SUPFAM" id="SSF49265">
    <property type="entry name" value="Fibronectin type III"/>
    <property type="match status" value="1"/>
</dbReference>
<proteinExistence type="predicted"/>
<dbReference type="PANTHER" id="PTHR20859">
    <property type="entry name" value="INTERFERON/INTERLEUKIN RECEPTOR"/>
    <property type="match status" value="1"/>
</dbReference>